<proteinExistence type="predicted"/>
<evidence type="ECO:0000313" key="1">
    <source>
        <dbReference type="EMBL" id="KKN80377.1"/>
    </source>
</evidence>
<sequence length="81" mass="8959">MVEDTIKSALNYLWAESGKVDPERFAIGIDKVSWDDIAKNKDLDVAEVILTIGQKDYLVIPLGSRGDLPTGTVALVWRKAE</sequence>
<dbReference type="AlphaFoldDB" id="A0A0F9TZF6"/>
<organism evidence="1">
    <name type="scientific">marine sediment metagenome</name>
    <dbReference type="NCBI Taxonomy" id="412755"/>
    <lineage>
        <taxon>unclassified sequences</taxon>
        <taxon>metagenomes</taxon>
        <taxon>ecological metagenomes</taxon>
    </lineage>
</organism>
<dbReference type="EMBL" id="LAZR01000231">
    <property type="protein sequence ID" value="KKN80377.1"/>
    <property type="molecule type" value="Genomic_DNA"/>
</dbReference>
<name>A0A0F9TZF6_9ZZZZ</name>
<comment type="caution">
    <text evidence="1">The sequence shown here is derived from an EMBL/GenBank/DDBJ whole genome shotgun (WGS) entry which is preliminary data.</text>
</comment>
<accession>A0A0F9TZF6</accession>
<protein>
    <submittedName>
        <fullName evidence="1">Uncharacterized protein</fullName>
    </submittedName>
</protein>
<gene>
    <name evidence="1" type="ORF">LCGC14_0329700</name>
</gene>
<reference evidence="1" key="1">
    <citation type="journal article" date="2015" name="Nature">
        <title>Complex archaea that bridge the gap between prokaryotes and eukaryotes.</title>
        <authorList>
            <person name="Spang A."/>
            <person name="Saw J.H."/>
            <person name="Jorgensen S.L."/>
            <person name="Zaremba-Niedzwiedzka K."/>
            <person name="Martijn J."/>
            <person name="Lind A.E."/>
            <person name="van Eijk R."/>
            <person name="Schleper C."/>
            <person name="Guy L."/>
            <person name="Ettema T.J."/>
        </authorList>
    </citation>
    <scope>NUCLEOTIDE SEQUENCE</scope>
</reference>